<proteinExistence type="predicted"/>
<reference evidence="2 3" key="1">
    <citation type="submission" date="2023-02" db="EMBL/GenBank/DDBJ databases">
        <title>LHISI_Scaffold_Assembly.</title>
        <authorList>
            <person name="Stuart O.P."/>
            <person name="Cleave R."/>
            <person name="Magrath M.J.L."/>
            <person name="Mikheyev A.S."/>
        </authorList>
    </citation>
    <scope>NUCLEOTIDE SEQUENCE [LARGE SCALE GENOMIC DNA]</scope>
    <source>
        <strain evidence="2">Daus_M_001</strain>
        <tissue evidence="2">Leg muscle</tissue>
    </source>
</reference>
<gene>
    <name evidence="2" type="ORF">PR048_012507</name>
</gene>
<sequence length="907" mass="100727">MSRSATAAILNLLDLSKSEVSQRCSHRGMMTGKEAAKSRRNCGSIPLLRCESPTLRGAQILELEAEGRNTVRNVKRCNGMEVHAIRPLQLHCLYAGQLTSRQYNHKEPSQHSSGVISENQGKPKSGWPDRESNLGPPECESSELQLRHLTRCKVTHSILARVTGVWASAGRVVAQPDCPVARLPPVLEGDFQAVGVHRNKMWHVLQLVYTTQLLGRMPRARAPSWFQTLSENGSKTDTENCCTIRVHSWTGHRDEVHFEPLKLAVGNLDARSAAIVDKVRHFANGLPTGGTAVVKWLECSHPFQVVSPPGFSHVGIVPDNAAGRRVFSVLSRFPQPCIPALLRTHLVSPSSALETSISVHREDSVPNGMRVFLLSHLVDEPYRTRRRSSIVRWHSAPARSRWKCEEALGGRAPKDGEAISSAITHCHRLPRSTPVDITAAATAASPSRGLHHIATANCIFYLHTTYRATGRFTNSVVPGTALDVQPNIPVRNRYAILREQVASTSIPGSSSQPPNVNLNLRNNAKHRKPTFRLVARDTGRYSFLVRQLRTIHPSGFTISMARNSLHIVATDLQKYEAATNMLKNTGIPYFTYSTNIDPPQKVVFDLPADTDPNNIAEELTQRGYQVTEVYQFKYRKQNDLDPSQYQLVPQNRFCVTAAKNDSLDPLISVTRLNMTIVHPRQYQRKLSDVAQCKLCQALDHTKNYCKLNVVCPHCTGSHTLDACPQIAAASKCVNCNGDHLANSKDCPKLIAIVQQRQQTALKKMQLECNRKWQRPRDISQYPKLLDAKSLPPQASYAQAARGPVRHVSIPTNATQVPPDHETLEMPTAPPRRQTTAPVPSSAPSAPGDLGSTMKDLMDLMRLLKEANFRAIMSHFRGHMIVANTHPDPQTKSMLLMEALMTFAEQMP</sequence>
<dbReference type="Proteomes" id="UP001159363">
    <property type="component" value="Chromosome X"/>
</dbReference>
<organism evidence="2 3">
    <name type="scientific">Dryococelus australis</name>
    <dbReference type="NCBI Taxonomy" id="614101"/>
    <lineage>
        <taxon>Eukaryota</taxon>
        <taxon>Metazoa</taxon>
        <taxon>Ecdysozoa</taxon>
        <taxon>Arthropoda</taxon>
        <taxon>Hexapoda</taxon>
        <taxon>Insecta</taxon>
        <taxon>Pterygota</taxon>
        <taxon>Neoptera</taxon>
        <taxon>Polyneoptera</taxon>
        <taxon>Phasmatodea</taxon>
        <taxon>Verophasmatodea</taxon>
        <taxon>Anareolatae</taxon>
        <taxon>Phasmatidae</taxon>
        <taxon>Eurycanthinae</taxon>
        <taxon>Dryococelus</taxon>
    </lineage>
</organism>
<evidence type="ECO:0000256" key="1">
    <source>
        <dbReference type="SAM" id="MobiDB-lite"/>
    </source>
</evidence>
<feature type="region of interest" description="Disordered" evidence="1">
    <location>
        <begin position="103"/>
        <end position="139"/>
    </location>
</feature>
<keyword evidence="3" id="KW-1185">Reference proteome</keyword>
<evidence type="ECO:0000313" key="3">
    <source>
        <dbReference type="Proteomes" id="UP001159363"/>
    </source>
</evidence>
<dbReference type="EMBL" id="JARBHB010000004">
    <property type="protein sequence ID" value="KAJ8886296.1"/>
    <property type="molecule type" value="Genomic_DNA"/>
</dbReference>
<name>A0ABQ9HQD7_9NEOP</name>
<protein>
    <recommendedName>
        <fullName evidence="4">Pre-C2HC domain-containing protein</fullName>
    </recommendedName>
</protein>
<accession>A0ABQ9HQD7</accession>
<feature type="compositionally biased region" description="Low complexity" evidence="1">
    <location>
        <begin position="830"/>
        <end position="846"/>
    </location>
</feature>
<comment type="caution">
    <text evidence="2">The sequence shown here is derived from an EMBL/GenBank/DDBJ whole genome shotgun (WGS) entry which is preliminary data.</text>
</comment>
<evidence type="ECO:0008006" key="4">
    <source>
        <dbReference type="Google" id="ProtNLM"/>
    </source>
</evidence>
<feature type="region of interest" description="Disordered" evidence="1">
    <location>
        <begin position="793"/>
        <end position="850"/>
    </location>
</feature>
<feature type="compositionally biased region" description="Polar residues" evidence="1">
    <location>
        <begin position="110"/>
        <end position="122"/>
    </location>
</feature>
<evidence type="ECO:0000313" key="2">
    <source>
        <dbReference type="EMBL" id="KAJ8886296.1"/>
    </source>
</evidence>